<evidence type="ECO:0000256" key="2">
    <source>
        <dbReference type="ARBA" id="ARBA00007448"/>
    </source>
</evidence>
<dbReference type="InterPro" id="IPR003960">
    <property type="entry name" value="ATPase_AAA_CS"/>
</dbReference>
<dbReference type="GO" id="GO:0005524">
    <property type="term" value="F:ATP binding"/>
    <property type="evidence" value="ECO:0007669"/>
    <property type="project" value="UniProtKB-KW"/>
</dbReference>
<dbReference type="GO" id="GO:0006950">
    <property type="term" value="P:response to stress"/>
    <property type="evidence" value="ECO:0007669"/>
    <property type="project" value="UniProtKB-ARBA"/>
</dbReference>
<sequence length="472" mass="53097">MDFHLQSLGSLLVTIMFLRSMILEFVPQRLLSSVKKAVKERLLPHQDCCIVIEELDYRGYSETFELALKYLSIRFSDSASAVRVADDGASSKGYSFAIDIDQTLVDEANGVAILWSFRVKDSPSLGRGGSNRVRFLELSFGKEHNAYVRHHYFPEMLAVARQEEACTRARKLFTNSSSGDRGSLWSSVVFDHPSTFDTLAMDHEVKMSIINDLKKFTTKEDYYKRVGRTWKRGYLIYGPPGTGKTSLVAAMANFLEFDLYDLDLSAVTSNSQLRRLLLETRRRSLIVIEDIDRCIHAVERCTRRLAEHGSNNGSLRVGDVESDDDDRSGTGELSLSGILNFMDGLWSSCGQERLMVVTTNHKDRLDRALLRPGRLDVHIHLSYCRVHALRTLANNYLFPGEEKGIEGHSAYGGAEWREIEELIVKVNVTPATVAETFLGSGSPAAAYAQLAEMLRREFSGKSKKREEEPASQ</sequence>
<reference evidence="8" key="1">
    <citation type="submission" date="2020-02" db="EMBL/GenBank/DDBJ databases">
        <authorList>
            <person name="Scholz U."/>
            <person name="Mascher M."/>
            <person name="Fiebig A."/>
        </authorList>
    </citation>
    <scope>NUCLEOTIDE SEQUENCE</scope>
</reference>
<dbReference type="Pfam" id="PF14363">
    <property type="entry name" value="AAA_assoc"/>
    <property type="match status" value="1"/>
</dbReference>
<protein>
    <recommendedName>
        <fullName evidence="6">AAA+ ATPase domain-containing protein</fullName>
    </recommendedName>
</protein>
<dbReference type="EMBL" id="LR746272">
    <property type="protein sequence ID" value="CAA7402367.1"/>
    <property type="molecule type" value="Genomic_DNA"/>
</dbReference>
<name>A0A7I8KX08_SPIIN</name>
<dbReference type="SUPFAM" id="SSF52540">
    <property type="entry name" value="P-loop containing nucleoside triphosphate hydrolases"/>
    <property type="match status" value="1"/>
</dbReference>
<evidence type="ECO:0000256" key="4">
    <source>
        <dbReference type="ARBA" id="ARBA00049360"/>
    </source>
</evidence>
<organism evidence="8 9">
    <name type="scientific">Spirodela intermedia</name>
    <name type="common">Intermediate duckweed</name>
    <dbReference type="NCBI Taxonomy" id="51605"/>
    <lineage>
        <taxon>Eukaryota</taxon>
        <taxon>Viridiplantae</taxon>
        <taxon>Streptophyta</taxon>
        <taxon>Embryophyta</taxon>
        <taxon>Tracheophyta</taxon>
        <taxon>Spermatophyta</taxon>
        <taxon>Magnoliopsida</taxon>
        <taxon>Liliopsida</taxon>
        <taxon>Araceae</taxon>
        <taxon>Lemnoideae</taxon>
        <taxon>Spirodela</taxon>
    </lineage>
</organism>
<dbReference type="InterPro" id="IPR050747">
    <property type="entry name" value="Mitochondrial_chaperone_BCS1"/>
</dbReference>
<dbReference type="InterPro" id="IPR025753">
    <property type="entry name" value="AAA_N_dom"/>
</dbReference>
<comment type="catalytic activity">
    <reaction evidence="4">
        <text>ATP + H2O = ADP + phosphate + H(+)</text>
        <dbReference type="Rhea" id="RHEA:13065"/>
        <dbReference type="ChEBI" id="CHEBI:15377"/>
        <dbReference type="ChEBI" id="CHEBI:15378"/>
        <dbReference type="ChEBI" id="CHEBI:30616"/>
        <dbReference type="ChEBI" id="CHEBI:43474"/>
        <dbReference type="ChEBI" id="CHEBI:456216"/>
    </reaction>
</comment>
<feature type="domain" description="AAA+ ATPase" evidence="6">
    <location>
        <begin position="230"/>
        <end position="385"/>
    </location>
</feature>
<gene>
    <name evidence="7" type="ORF">SI7747_09012023</name>
    <name evidence="8" type="ORF">SI8410_09013045</name>
</gene>
<evidence type="ECO:0000256" key="3">
    <source>
        <dbReference type="ARBA" id="ARBA00022842"/>
    </source>
</evidence>
<dbReference type="AlphaFoldDB" id="A0A7I8KX08"/>
<dbReference type="Gene3D" id="3.40.50.300">
    <property type="entry name" value="P-loop containing nucleotide triphosphate hydrolases"/>
    <property type="match status" value="1"/>
</dbReference>
<dbReference type="InterPro" id="IPR003959">
    <property type="entry name" value="ATPase_AAA_core"/>
</dbReference>
<evidence type="ECO:0000256" key="5">
    <source>
        <dbReference type="RuleBase" id="RU003651"/>
    </source>
</evidence>
<keyword evidence="3" id="KW-0460">Magnesium</keyword>
<dbReference type="Pfam" id="PF25568">
    <property type="entry name" value="AAA_lid_At3g28540"/>
    <property type="match status" value="1"/>
</dbReference>
<comment type="cofactor">
    <cofactor evidence="1">
        <name>Mg(2+)</name>
        <dbReference type="ChEBI" id="CHEBI:18420"/>
    </cofactor>
</comment>
<accession>A0A7I8KX08</accession>
<dbReference type="InterPro" id="IPR027417">
    <property type="entry name" value="P-loop_NTPase"/>
</dbReference>
<proteinExistence type="inferred from homology"/>
<dbReference type="PANTHER" id="PTHR23070">
    <property type="entry name" value="BCS1 AAA-TYPE ATPASE"/>
    <property type="match status" value="1"/>
</dbReference>
<dbReference type="PROSITE" id="PS00674">
    <property type="entry name" value="AAA"/>
    <property type="match status" value="1"/>
</dbReference>
<evidence type="ECO:0000313" key="8">
    <source>
        <dbReference type="EMBL" id="CAA7402367.1"/>
    </source>
</evidence>
<dbReference type="Proteomes" id="UP000663760">
    <property type="component" value="Chromosome 9"/>
</dbReference>
<dbReference type="InterPro" id="IPR058017">
    <property type="entry name" value="At3g28540-like_C"/>
</dbReference>
<dbReference type="SMART" id="SM00382">
    <property type="entry name" value="AAA"/>
    <property type="match status" value="1"/>
</dbReference>
<comment type="similarity">
    <text evidence="2">Belongs to the AAA ATPase family. BCS1 subfamily.</text>
</comment>
<dbReference type="EMBL" id="LR743596">
    <property type="protein sequence ID" value="CAA2626319.1"/>
    <property type="molecule type" value="Genomic_DNA"/>
</dbReference>
<evidence type="ECO:0000259" key="6">
    <source>
        <dbReference type="SMART" id="SM00382"/>
    </source>
</evidence>
<keyword evidence="5" id="KW-0547">Nucleotide-binding</keyword>
<dbReference type="OrthoDB" id="10251412at2759"/>
<dbReference type="Pfam" id="PF00004">
    <property type="entry name" value="AAA"/>
    <property type="match status" value="1"/>
</dbReference>
<dbReference type="GO" id="GO:0016887">
    <property type="term" value="F:ATP hydrolysis activity"/>
    <property type="evidence" value="ECO:0007669"/>
    <property type="project" value="InterPro"/>
</dbReference>
<keyword evidence="5" id="KW-0067">ATP-binding</keyword>
<evidence type="ECO:0000313" key="9">
    <source>
        <dbReference type="Proteomes" id="UP000663760"/>
    </source>
</evidence>
<evidence type="ECO:0000256" key="1">
    <source>
        <dbReference type="ARBA" id="ARBA00001946"/>
    </source>
</evidence>
<keyword evidence="9" id="KW-1185">Reference proteome</keyword>
<evidence type="ECO:0000313" key="7">
    <source>
        <dbReference type="EMBL" id="CAA2626319.1"/>
    </source>
</evidence>
<dbReference type="Gene3D" id="6.10.280.40">
    <property type="match status" value="1"/>
</dbReference>
<dbReference type="InterPro" id="IPR003593">
    <property type="entry name" value="AAA+_ATPase"/>
</dbReference>